<feature type="chain" id="PRO_5002199600" evidence="3">
    <location>
        <begin position="26"/>
        <end position="528"/>
    </location>
</feature>
<proteinExistence type="predicted"/>
<dbReference type="InterPro" id="IPR012341">
    <property type="entry name" value="6hp_glycosidase-like_sf"/>
</dbReference>
<sequence>MTSRCPRLRSLALLPALALLLQAQAMPPSPADIYGPLFAAVQEAQVFPDGKTFADAVPRENPQAILAAYRREAPRDKAALAAFVRRHFSVRGEDAKAKPPLRARIRELWPVLGRAPFAATPGSSALGLDRGYIVPGDRFQEIYYWDSYFTMLGLKADGQAPLIEAMLANFVDLIERYGHVPNGTRSYYLSRSQPPFFALMLDLSENRDPALAKRRLAALIREHDYWMAGAKCLDASGACRHVVRMPDGSLLNRYWDARDTPRDESWREDRATAAKAAPRPATIVQRDLRAAAESGWDFSSRWLTDPMRLETIHTTDIVPIDLNSLLWVTETRIAARARASGDSATASRFEGLATQRKAAIDRYLWVPGERRFADWDRIAQRPTPARTAATLFPLFAGHASREQARAVAAITRETLVGEGGLRTTGIRTGQQWDSPNGWAPLQWVAVEGLGRYGEQALAKDIARRWIATVARTYAETGKLLEKYDVEERRPGGGGEYPTQDGFGWTNGVTAAMLDRWPDLTPAMKGAGQ</sequence>
<dbReference type="NCBIfam" id="NF009774">
    <property type="entry name" value="PRK13271.1"/>
    <property type="match status" value="1"/>
</dbReference>
<dbReference type="Gene3D" id="1.50.10.10">
    <property type="match status" value="1"/>
</dbReference>
<protein>
    <submittedName>
        <fullName evidence="4">TreA protein</fullName>
    </submittedName>
</protein>
<dbReference type="PRINTS" id="PR00744">
    <property type="entry name" value="GLHYDRLASE37"/>
</dbReference>
<keyword evidence="2" id="KW-0326">Glycosidase</keyword>
<dbReference type="NCBIfam" id="NF009773">
    <property type="entry name" value="PRK13270.1"/>
    <property type="match status" value="1"/>
</dbReference>
<dbReference type="GO" id="GO:0005993">
    <property type="term" value="P:trehalose catabolic process"/>
    <property type="evidence" value="ECO:0007669"/>
    <property type="project" value="TreeGrafter"/>
</dbReference>
<dbReference type="PROSITE" id="PS00928">
    <property type="entry name" value="TREHALASE_2"/>
    <property type="match status" value="1"/>
</dbReference>
<dbReference type="EMBL" id="BBJS01000064">
    <property type="protein sequence ID" value="GAN15785.1"/>
    <property type="molecule type" value="Genomic_DNA"/>
</dbReference>
<dbReference type="SUPFAM" id="SSF48208">
    <property type="entry name" value="Six-hairpin glycosidases"/>
    <property type="match status" value="1"/>
</dbReference>
<dbReference type="InterPro" id="IPR001661">
    <property type="entry name" value="Glyco_hydro_37"/>
</dbReference>
<dbReference type="InterPro" id="IPR018232">
    <property type="entry name" value="Glyco_hydro_37_CS"/>
</dbReference>
<keyword evidence="3" id="KW-0732">Signal</keyword>
<dbReference type="AlphaFoldDB" id="A0A0C9M627"/>
<feature type="signal peptide" evidence="3">
    <location>
        <begin position="1"/>
        <end position="25"/>
    </location>
</feature>
<gene>
    <name evidence="4" type="primary">treA</name>
    <name evidence="4" type="ORF">SP6_64_00400</name>
</gene>
<reference evidence="4 5" key="1">
    <citation type="submission" date="2014-08" db="EMBL/GenBank/DDBJ databases">
        <title>Whole genome shotgun sequence of Sphingomonas paucimobilis NBRC 13935.</title>
        <authorList>
            <person name="Hosoyama A."/>
            <person name="Hashimoto M."/>
            <person name="Hosoyama Y."/>
            <person name="Noguchi M."/>
            <person name="Uohara A."/>
            <person name="Ohji S."/>
            <person name="Katano-Makiyama Y."/>
            <person name="Ichikawa N."/>
            <person name="Kimura A."/>
            <person name="Yamazoe A."/>
            <person name="Fujita N."/>
        </authorList>
    </citation>
    <scope>NUCLEOTIDE SEQUENCE [LARGE SCALE GENOMIC DNA]</scope>
    <source>
        <strain evidence="4 5">NBRC 13935</strain>
    </source>
</reference>
<dbReference type="RefSeq" id="WP_037570057.1">
    <property type="nucleotide sequence ID" value="NZ_BBJS01000064.1"/>
</dbReference>
<dbReference type="PANTHER" id="PTHR23403">
    <property type="entry name" value="TREHALASE"/>
    <property type="match status" value="1"/>
</dbReference>
<dbReference type="GO" id="GO:0004555">
    <property type="term" value="F:alpha,alpha-trehalase activity"/>
    <property type="evidence" value="ECO:0007669"/>
    <property type="project" value="InterPro"/>
</dbReference>
<dbReference type="GeneID" id="78528075"/>
<evidence type="ECO:0000313" key="4">
    <source>
        <dbReference type="EMBL" id="GAN15785.1"/>
    </source>
</evidence>
<evidence type="ECO:0000256" key="3">
    <source>
        <dbReference type="SAM" id="SignalP"/>
    </source>
</evidence>
<dbReference type="PANTHER" id="PTHR23403:SF1">
    <property type="entry name" value="TREHALASE"/>
    <property type="match status" value="1"/>
</dbReference>
<dbReference type="InterPro" id="IPR008928">
    <property type="entry name" value="6-hairpin_glycosidase_sf"/>
</dbReference>
<comment type="caution">
    <text evidence="4">The sequence shown here is derived from an EMBL/GenBank/DDBJ whole genome shotgun (WGS) entry which is preliminary data.</text>
</comment>
<organism evidence="4 5">
    <name type="scientific">Sphingomonas paucimobilis NBRC 13935</name>
    <dbReference type="NCBI Taxonomy" id="1219050"/>
    <lineage>
        <taxon>Bacteria</taxon>
        <taxon>Pseudomonadati</taxon>
        <taxon>Pseudomonadota</taxon>
        <taxon>Alphaproteobacteria</taxon>
        <taxon>Sphingomonadales</taxon>
        <taxon>Sphingomonadaceae</taxon>
        <taxon>Sphingomonas</taxon>
    </lineage>
</organism>
<dbReference type="Proteomes" id="UP000032025">
    <property type="component" value="Unassembled WGS sequence"/>
</dbReference>
<evidence type="ECO:0000313" key="5">
    <source>
        <dbReference type="Proteomes" id="UP000032025"/>
    </source>
</evidence>
<accession>A0A0C9M627</accession>
<evidence type="ECO:0000256" key="1">
    <source>
        <dbReference type="ARBA" id="ARBA00022801"/>
    </source>
</evidence>
<keyword evidence="5" id="KW-1185">Reference proteome</keyword>
<dbReference type="Pfam" id="PF01204">
    <property type="entry name" value="Trehalase"/>
    <property type="match status" value="1"/>
</dbReference>
<keyword evidence="1" id="KW-0378">Hydrolase</keyword>
<name>A0A0C9M627_SPHPI</name>
<evidence type="ECO:0000256" key="2">
    <source>
        <dbReference type="ARBA" id="ARBA00023295"/>
    </source>
</evidence>